<dbReference type="Proteomes" id="UP001156882">
    <property type="component" value="Unassembled WGS sequence"/>
</dbReference>
<dbReference type="RefSeq" id="WP_284312471.1">
    <property type="nucleotide sequence ID" value="NZ_BSPC01000023.1"/>
</dbReference>
<comment type="caution">
    <text evidence="2">The sequence shown here is derived from an EMBL/GenBank/DDBJ whole genome shotgun (WGS) entry which is preliminary data.</text>
</comment>
<reference evidence="3" key="1">
    <citation type="journal article" date="2019" name="Int. J. Syst. Evol. Microbiol.">
        <title>The Global Catalogue of Microorganisms (GCM) 10K type strain sequencing project: providing services to taxonomists for standard genome sequencing and annotation.</title>
        <authorList>
            <consortium name="The Broad Institute Genomics Platform"/>
            <consortium name="The Broad Institute Genome Sequencing Center for Infectious Disease"/>
            <person name="Wu L."/>
            <person name="Ma J."/>
        </authorList>
    </citation>
    <scope>NUCLEOTIDE SEQUENCE [LARGE SCALE GENOMIC DNA]</scope>
    <source>
        <strain evidence="3">NBRC 101365</strain>
    </source>
</reference>
<dbReference type="InterPro" id="IPR001509">
    <property type="entry name" value="Epimerase_deHydtase"/>
</dbReference>
<evidence type="ECO:0000259" key="1">
    <source>
        <dbReference type="Pfam" id="PF01370"/>
    </source>
</evidence>
<name>A0ABQ6CGW6_9HYPH</name>
<dbReference type="EMBL" id="BSPC01000023">
    <property type="protein sequence ID" value="GLS19513.1"/>
    <property type="molecule type" value="Genomic_DNA"/>
</dbReference>
<dbReference type="SUPFAM" id="SSF51735">
    <property type="entry name" value="NAD(P)-binding Rossmann-fold domains"/>
    <property type="match status" value="1"/>
</dbReference>
<organism evidence="2 3">
    <name type="scientific">Labrys miyagiensis</name>
    <dbReference type="NCBI Taxonomy" id="346912"/>
    <lineage>
        <taxon>Bacteria</taxon>
        <taxon>Pseudomonadati</taxon>
        <taxon>Pseudomonadota</taxon>
        <taxon>Alphaproteobacteria</taxon>
        <taxon>Hyphomicrobiales</taxon>
        <taxon>Xanthobacteraceae</taxon>
        <taxon>Labrys</taxon>
    </lineage>
</organism>
<dbReference type="InterPro" id="IPR036291">
    <property type="entry name" value="NAD(P)-bd_dom_sf"/>
</dbReference>
<feature type="domain" description="NAD-dependent epimerase/dehydratase" evidence="1">
    <location>
        <begin position="5"/>
        <end position="210"/>
    </location>
</feature>
<gene>
    <name evidence="2" type="ORF">GCM10007874_25300</name>
</gene>
<evidence type="ECO:0000313" key="3">
    <source>
        <dbReference type="Proteomes" id="UP001156882"/>
    </source>
</evidence>
<protein>
    <submittedName>
        <fullName evidence="2">NAD-dependent dehydratase</fullName>
    </submittedName>
</protein>
<sequence length="307" mass="33123">MSERIVILGGGPVGLSIAEQLGQAGRASVIAQRKQPGRLPPGAEFEPCDAVDGAALMRLMHGASVLICTIGLPYEAAVWETTWPKVMANMLAACIASGARLIFIDNLYMYGPQVEPLREDMPMAANGRKGKVRAAITRQWQASGVKAAALRAPDFYGPGVANSILGTPTIGALARGRSAQLVVKPDAPHALAYVPDVARAAILLLDAPDDAYGQVWHAPSVPARTPREILAMAAGRLGVKLRLMEMPGWLMPLVGLFMPFIREWHETSFQHDRPFLVDSSKFERRFGLKPTPLEEGIPLTADSFRKA</sequence>
<keyword evidence="3" id="KW-1185">Reference proteome</keyword>
<evidence type="ECO:0000313" key="2">
    <source>
        <dbReference type="EMBL" id="GLS19513.1"/>
    </source>
</evidence>
<proteinExistence type="predicted"/>
<accession>A0ABQ6CGW6</accession>
<dbReference type="Gene3D" id="3.40.50.720">
    <property type="entry name" value="NAD(P)-binding Rossmann-like Domain"/>
    <property type="match status" value="1"/>
</dbReference>
<dbReference type="Pfam" id="PF01370">
    <property type="entry name" value="Epimerase"/>
    <property type="match status" value="1"/>
</dbReference>